<feature type="compositionally biased region" description="Low complexity" evidence="1">
    <location>
        <begin position="121"/>
        <end position="130"/>
    </location>
</feature>
<evidence type="ECO:0000313" key="3">
    <source>
        <dbReference type="Proteomes" id="UP000812013"/>
    </source>
</evidence>
<organism evidence="2 3">
    <name type="scientific">Streptomyces bambusae</name>
    <dbReference type="NCBI Taxonomy" id="1550616"/>
    <lineage>
        <taxon>Bacteria</taxon>
        <taxon>Bacillati</taxon>
        <taxon>Actinomycetota</taxon>
        <taxon>Actinomycetes</taxon>
        <taxon>Kitasatosporales</taxon>
        <taxon>Streptomycetaceae</taxon>
        <taxon>Streptomyces</taxon>
    </lineage>
</organism>
<feature type="compositionally biased region" description="Low complexity" evidence="1">
    <location>
        <begin position="153"/>
        <end position="188"/>
    </location>
</feature>
<reference evidence="2 3" key="1">
    <citation type="submission" date="2019-12" db="EMBL/GenBank/DDBJ databases">
        <title>Genome sequence of Streptomyces bambusae.</title>
        <authorList>
            <person name="Bansal K."/>
            <person name="Choksket S."/>
            <person name="Korpole S."/>
            <person name="Patil P.B."/>
        </authorList>
    </citation>
    <scope>NUCLEOTIDE SEQUENCE [LARGE SCALE GENOMIC DNA]</scope>
    <source>
        <strain evidence="2 3">SK60</strain>
    </source>
</reference>
<evidence type="ECO:0000313" key="2">
    <source>
        <dbReference type="EMBL" id="MBW5485932.1"/>
    </source>
</evidence>
<gene>
    <name evidence="2" type="ORF">GPJ59_29720</name>
</gene>
<protein>
    <submittedName>
        <fullName evidence="2">Uncharacterized protein</fullName>
    </submittedName>
</protein>
<comment type="caution">
    <text evidence="2">The sequence shown here is derived from an EMBL/GenBank/DDBJ whole genome shotgun (WGS) entry which is preliminary data.</text>
</comment>
<dbReference type="RefSeq" id="WP_219671021.1">
    <property type="nucleotide sequence ID" value="NZ_WTFF01000316.1"/>
</dbReference>
<proteinExistence type="predicted"/>
<feature type="region of interest" description="Disordered" evidence="1">
    <location>
        <begin position="112"/>
        <end position="188"/>
    </location>
</feature>
<sequence>MAWYEGPCRITVVHVDADFPQRAVVAVTGAGGARIEIPGTVGTFRNIDAPSWHLEVEHHYEGVWRPNVRAIRSRWETVDGIRTQTVVSKDVDWAHGGDERNLVLRLERIGEPAERSREAGRAVAAPSRAATQSSSTGPAHRTSAGPAHSPTWSSSGGATFAAPPAAAPGAAPGRTASSHGATTSSSPW</sequence>
<dbReference type="Proteomes" id="UP000812013">
    <property type="component" value="Unassembled WGS sequence"/>
</dbReference>
<dbReference type="EMBL" id="WTFF01000316">
    <property type="protein sequence ID" value="MBW5485932.1"/>
    <property type="molecule type" value="Genomic_DNA"/>
</dbReference>
<keyword evidence="3" id="KW-1185">Reference proteome</keyword>
<name>A0ABS6ZDU3_9ACTN</name>
<evidence type="ECO:0000256" key="1">
    <source>
        <dbReference type="SAM" id="MobiDB-lite"/>
    </source>
</evidence>
<accession>A0ABS6ZDU3</accession>